<gene>
    <name evidence="1" type="ORF">GCM10010185_46480</name>
</gene>
<sequence length="79" mass="8984">MRSRLRCARRTAAALRGARRCACPRRAGQALRREIELNWRGLEEMTVRGLDDERVAVRRVLERLEGNLGRALGEDDGPV</sequence>
<evidence type="ECO:0000313" key="2">
    <source>
        <dbReference type="Proteomes" id="UP000639606"/>
    </source>
</evidence>
<keyword evidence="2" id="KW-1185">Reference proteome</keyword>
<name>A0A918APX4_9PSEU</name>
<organism evidence="1 2">
    <name type="scientific">Saccharothrix coeruleofusca</name>
    <dbReference type="NCBI Taxonomy" id="33919"/>
    <lineage>
        <taxon>Bacteria</taxon>
        <taxon>Bacillati</taxon>
        <taxon>Actinomycetota</taxon>
        <taxon>Actinomycetes</taxon>
        <taxon>Pseudonocardiales</taxon>
        <taxon>Pseudonocardiaceae</taxon>
        <taxon>Saccharothrix</taxon>
    </lineage>
</organism>
<evidence type="ECO:0000313" key="1">
    <source>
        <dbReference type="EMBL" id="GGP68347.1"/>
    </source>
</evidence>
<proteinExistence type="predicted"/>
<accession>A0A918APX4</accession>
<dbReference type="AlphaFoldDB" id="A0A918APX4"/>
<comment type="caution">
    <text evidence="1">The sequence shown here is derived from an EMBL/GenBank/DDBJ whole genome shotgun (WGS) entry which is preliminary data.</text>
</comment>
<dbReference type="EMBL" id="BMRG01000010">
    <property type="protein sequence ID" value="GGP68347.1"/>
    <property type="molecule type" value="Genomic_DNA"/>
</dbReference>
<reference evidence="1" key="2">
    <citation type="submission" date="2020-09" db="EMBL/GenBank/DDBJ databases">
        <authorList>
            <person name="Sun Q."/>
            <person name="Ohkuma M."/>
        </authorList>
    </citation>
    <scope>NUCLEOTIDE SEQUENCE</scope>
    <source>
        <strain evidence="1">JCM 3313</strain>
    </source>
</reference>
<reference evidence="1" key="1">
    <citation type="journal article" date="2014" name="Int. J. Syst. Evol. Microbiol.">
        <title>Complete genome sequence of Corynebacterium casei LMG S-19264T (=DSM 44701T), isolated from a smear-ripened cheese.</title>
        <authorList>
            <consortium name="US DOE Joint Genome Institute (JGI-PGF)"/>
            <person name="Walter F."/>
            <person name="Albersmeier A."/>
            <person name="Kalinowski J."/>
            <person name="Ruckert C."/>
        </authorList>
    </citation>
    <scope>NUCLEOTIDE SEQUENCE</scope>
    <source>
        <strain evidence="1">JCM 3313</strain>
    </source>
</reference>
<protein>
    <submittedName>
        <fullName evidence="1">Uncharacterized protein</fullName>
    </submittedName>
</protein>
<dbReference type="Proteomes" id="UP000639606">
    <property type="component" value="Unassembled WGS sequence"/>
</dbReference>